<dbReference type="InterPro" id="IPR011990">
    <property type="entry name" value="TPR-like_helical_dom_sf"/>
</dbReference>
<dbReference type="Gene3D" id="1.25.40.10">
    <property type="entry name" value="Tetratricopeptide repeat domain"/>
    <property type="match status" value="1"/>
</dbReference>
<dbReference type="EMBL" id="JAFIDN010000008">
    <property type="protein sequence ID" value="MBP3193180.1"/>
    <property type="molecule type" value="Genomic_DNA"/>
</dbReference>
<name>A0A8J7RK32_9BACT</name>
<keyword evidence="2" id="KW-1185">Reference proteome</keyword>
<sequence length="280" mass="32212">MPGAELTTEYEQKLERGIKAFYKADWDEARIVFEELKEDDENDPRAYFFDAMIPFWKYFFAGEPSESAEAFLEKSEIALETGKKRMDEDPGDTTTVLMMGGLYGYRGLVAAGERQYRTAVRSGASGYSYTRKLMQMSSDNPDALIGQGVFHYMVGTVPGEVRWLVNMIGLRGDKETGFEKLEEASQTETYTSSDARMILTYLYHEEEKFGDALRIVEPLVQQWPENIIFRYYYALSLEKTGNKDDAREQYRTILENDHPELSAIRTKGEERLREIMASAE</sequence>
<accession>A0A8J7RK32</accession>
<dbReference type="Proteomes" id="UP000673975">
    <property type="component" value="Unassembled WGS sequence"/>
</dbReference>
<reference evidence="1" key="1">
    <citation type="submission" date="2021-02" db="EMBL/GenBank/DDBJ databases">
        <title>Natronogracilivirga saccharolytica gen. nov. sp. nov. a new anaerobic, haloalkiliphilic carbohydrate-fermenting bacterium from soda lake and proposing of Cyclonatronumiaceae fam. nov. in the phylum Balneolaeota.</title>
        <authorList>
            <person name="Zhilina T.N."/>
            <person name="Sorokin D.Y."/>
            <person name="Zavarzina D.G."/>
            <person name="Toshchakov S.V."/>
            <person name="Kublanov I.V."/>
        </authorList>
    </citation>
    <scope>NUCLEOTIDE SEQUENCE</scope>
    <source>
        <strain evidence="1">Z-1702</strain>
    </source>
</reference>
<organism evidence="1 2">
    <name type="scientific">Natronogracilivirga saccharolytica</name>
    <dbReference type="NCBI Taxonomy" id="2812953"/>
    <lineage>
        <taxon>Bacteria</taxon>
        <taxon>Pseudomonadati</taxon>
        <taxon>Balneolota</taxon>
        <taxon>Balneolia</taxon>
        <taxon>Balneolales</taxon>
        <taxon>Cyclonatronaceae</taxon>
        <taxon>Natronogracilivirga</taxon>
    </lineage>
</organism>
<proteinExistence type="predicted"/>
<dbReference type="SUPFAM" id="SSF48452">
    <property type="entry name" value="TPR-like"/>
    <property type="match status" value="1"/>
</dbReference>
<dbReference type="InterPro" id="IPR019412">
    <property type="entry name" value="IML2/TPR_39"/>
</dbReference>
<dbReference type="PANTHER" id="PTHR31859:SF1">
    <property type="entry name" value="TETRATRICOPEPTIDE REPEAT PROTEIN 39C"/>
    <property type="match status" value="1"/>
</dbReference>
<dbReference type="AlphaFoldDB" id="A0A8J7RK32"/>
<evidence type="ECO:0000313" key="1">
    <source>
        <dbReference type="EMBL" id="MBP3193180.1"/>
    </source>
</evidence>
<comment type="caution">
    <text evidence="1">The sequence shown here is derived from an EMBL/GenBank/DDBJ whole genome shotgun (WGS) entry which is preliminary data.</text>
</comment>
<protein>
    <submittedName>
        <fullName evidence="1">DUF3808 domain-containing protein</fullName>
    </submittedName>
</protein>
<evidence type="ECO:0000313" key="2">
    <source>
        <dbReference type="Proteomes" id="UP000673975"/>
    </source>
</evidence>
<gene>
    <name evidence="1" type="ORF">NATSA_10935</name>
</gene>
<dbReference type="PANTHER" id="PTHR31859">
    <property type="entry name" value="TETRATRICOPEPTIDE REPEAT PROTEIN 39 FAMILY MEMBER"/>
    <property type="match status" value="1"/>
</dbReference>
<dbReference type="Pfam" id="PF10300">
    <property type="entry name" value="Iml2-TPR_39"/>
    <property type="match status" value="1"/>
</dbReference>